<evidence type="ECO:0000256" key="3">
    <source>
        <dbReference type="RuleBase" id="RU000393"/>
    </source>
</evidence>
<comment type="function">
    <text evidence="2">Destroys radicals which are normally produced within the cells and which are toxic to biological systems. May play a role in favoring mycobacterial survival in phagocytes.</text>
</comment>
<dbReference type="HOGENOM" id="CLU_056632_8_2_3"/>
<dbReference type="OrthoDB" id="9792957at2"/>
<dbReference type="InterPro" id="IPR036423">
    <property type="entry name" value="SOD-like_Cu/Zn_dom_sf"/>
</dbReference>
<evidence type="ECO:0000256" key="4">
    <source>
        <dbReference type="SAM" id="SignalP"/>
    </source>
</evidence>
<dbReference type="PRINTS" id="PR00068">
    <property type="entry name" value="CUZNDISMTASE"/>
</dbReference>
<dbReference type="Proteomes" id="UP000003835">
    <property type="component" value="Unassembled WGS sequence"/>
</dbReference>
<evidence type="ECO:0000256" key="2">
    <source>
        <dbReference type="ARBA" id="ARBA00024900"/>
    </source>
</evidence>
<accession>B4VMF1</accession>
<comment type="cofactor">
    <cofactor evidence="3">
        <name>Zn(2+)</name>
        <dbReference type="ChEBI" id="CHEBI:29105"/>
    </cofactor>
    <text evidence="3">Binds 1 zinc ion per subunit.</text>
</comment>
<dbReference type="Pfam" id="PF00080">
    <property type="entry name" value="Sod_Cu"/>
    <property type="match status" value="1"/>
</dbReference>
<organism evidence="6 7">
    <name type="scientific">Coleofasciculus chthonoplastes PCC 7420</name>
    <dbReference type="NCBI Taxonomy" id="118168"/>
    <lineage>
        <taxon>Bacteria</taxon>
        <taxon>Bacillati</taxon>
        <taxon>Cyanobacteriota</taxon>
        <taxon>Cyanophyceae</taxon>
        <taxon>Coleofasciculales</taxon>
        <taxon>Coleofasciculaceae</taxon>
        <taxon>Coleofasciculus</taxon>
    </lineage>
</organism>
<keyword evidence="3" id="KW-0479">Metal-binding</keyword>
<keyword evidence="7" id="KW-1185">Reference proteome</keyword>
<feature type="signal peptide" evidence="4">
    <location>
        <begin position="1"/>
        <end position="29"/>
    </location>
</feature>
<keyword evidence="3" id="KW-0186">Copper</keyword>
<keyword evidence="3" id="KW-0862">Zinc</keyword>
<protein>
    <recommendedName>
        <fullName evidence="3">Superoxide dismutase [Cu-Zn]</fullName>
        <ecNumber evidence="3">1.15.1.1</ecNumber>
    </recommendedName>
</protein>
<dbReference type="eggNOG" id="COG2032">
    <property type="taxonomic scope" value="Bacteria"/>
</dbReference>
<dbReference type="EMBL" id="DS989845">
    <property type="protein sequence ID" value="EDX77005.1"/>
    <property type="molecule type" value="Genomic_DNA"/>
</dbReference>
<comment type="cofactor">
    <cofactor evidence="3">
        <name>Cu cation</name>
        <dbReference type="ChEBI" id="CHEBI:23378"/>
    </cofactor>
    <text evidence="3">Binds 1 copper ion per subunit.</text>
</comment>
<evidence type="ECO:0000259" key="5">
    <source>
        <dbReference type="Pfam" id="PF00080"/>
    </source>
</evidence>
<comment type="catalytic activity">
    <reaction evidence="3">
        <text>2 superoxide + 2 H(+) = H2O2 + O2</text>
        <dbReference type="Rhea" id="RHEA:20696"/>
        <dbReference type="ChEBI" id="CHEBI:15378"/>
        <dbReference type="ChEBI" id="CHEBI:15379"/>
        <dbReference type="ChEBI" id="CHEBI:16240"/>
        <dbReference type="ChEBI" id="CHEBI:18421"/>
        <dbReference type="EC" id="1.15.1.1"/>
    </reaction>
</comment>
<dbReference type="SUPFAM" id="SSF49329">
    <property type="entry name" value="Cu,Zn superoxide dismutase-like"/>
    <property type="match status" value="1"/>
</dbReference>
<name>B4VMF1_9CYAN</name>
<dbReference type="InterPro" id="IPR024134">
    <property type="entry name" value="SOD_Cu/Zn_/chaperone"/>
</dbReference>
<dbReference type="GO" id="GO:0005507">
    <property type="term" value="F:copper ion binding"/>
    <property type="evidence" value="ECO:0007669"/>
    <property type="project" value="InterPro"/>
</dbReference>
<feature type="chain" id="PRO_5002825274" description="Superoxide dismutase [Cu-Zn]" evidence="4">
    <location>
        <begin position="30"/>
        <end position="200"/>
    </location>
</feature>
<dbReference type="Gene3D" id="2.60.40.200">
    <property type="entry name" value="Superoxide dismutase, copper/zinc binding domain"/>
    <property type="match status" value="1"/>
</dbReference>
<evidence type="ECO:0000313" key="6">
    <source>
        <dbReference type="EMBL" id="EDX77005.1"/>
    </source>
</evidence>
<evidence type="ECO:0000313" key="7">
    <source>
        <dbReference type="Proteomes" id="UP000003835"/>
    </source>
</evidence>
<dbReference type="CDD" id="cd00305">
    <property type="entry name" value="Cu-Zn_Superoxide_Dismutase"/>
    <property type="match status" value="1"/>
</dbReference>
<feature type="domain" description="Superoxide dismutase copper/zinc binding" evidence="5">
    <location>
        <begin position="66"/>
        <end position="195"/>
    </location>
</feature>
<dbReference type="PROSITE" id="PS51257">
    <property type="entry name" value="PROKAR_LIPOPROTEIN"/>
    <property type="match status" value="1"/>
</dbReference>
<dbReference type="InterPro" id="IPR001424">
    <property type="entry name" value="SOD_Cu_Zn_dom"/>
</dbReference>
<evidence type="ECO:0000256" key="1">
    <source>
        <dbReference type="ARBA" id="ARBA00010457"/>
    </source>
</evidence>
<keyword evidence="4" id="KW-0732">Signal</keyword>
<keyword evidence="3" id="KW-0560">Oxidoreductase</keyword>
<comment type="similarity">
    <text evidence="1 3">Belongs to the Cu-Zn superoxide dismutase family.</text>
</comment>
<dbReference type="RefSeq" id="WP_006099962.1">
    <property type="nucleotide sequence ID" value="NZ_DS989845.1"/>
</dbReference>
<reference evidence="6 7" key="1">
    <citation type="submission" date="2008-07" db="EMBL/GenBank/DDBJ databases">
        <authorList>
            <person name="Tandeau de Marsac N."/>
            <person name="Ferriera S."/>
            <person name="Johnson J."/>
            <person name="Kravitz S."/>
            <person name="Beeson K."/>
            <person name="Sutton G."/>
            <person name="Rogers Y.-H."/>
            <person name="Friedman R."/>
            <person name="Frazier M."/>
            <person name="Venter J.C."/>
        </authorList>
    </citation>
    <scope>NUCLEOTIDE SEQUENCE [LARGE SCALE GENOMIC DNA]</scope>
    <source>
        <strain evidence="6 7">PCC 7420</strain>
    </source>
</reference>
<dbReference type="InterPro" id="IPR018152">
    <property type="entry name" value="SOD_Cu/Zn_BS"/>
</dbReference>
<dbReference type="PANTHER" id="PTHR10003">
    <property type="entry name" value="SUPEROXIDE DISMUTASE CU-ZN -RELATED"/>
    <property type="match status" value="1"/>
</dbReference>
<dbReference type="EC" id="1.15.1.1" evidence="3"/>
<proteinExistence type="inferred from homology"/>
<dbReference type="GO" id="GO:0004784">
    <property type="term" value="F:superoxide dismutase activity"/>
    <property type="evidence" value="ECO:0007669"/>
    <property type="project" value="UniProtKB-EC"/>
</dbReference>
<gene>
    <name evidence="6" type="ORF">MC7420_2008</name>
</gene>
<dbReference type="AlphaFoldDB" id="B4VMF1"/>
<dbReference type="PROSITE" id="PS00332">
    <property type="entry name" value="SOD_CU_ZN_2"/>
    <property type="match status" value="1"/>
</dbReference>
<dbReference type="STRING" id="118168.MC7420_2008"/>
<sequence length="200" mass="21269">MNWINRPLRIIAIAFFSSLLLFVYGCQQANNVTEEPVTEPQEEVTEQQASTATAVINSTTDPSEVLGEAEFTTTADAMLIEVTMTNAPSGERAFHIHETGNCADQGNAAGGHFNPDDVKHGLITEDGFENAHAGDLGNITIAEDGTGTKSLTVEKLMFTEGNYAIGNRSVILHEKPDDFGQPTGNAGGRVGCGIIQVTDS</sequence>